<dbReference type="InterPro" id="IPR011006">
    <property type="entry name" value="CheY-like_superfamily"/>
</dbReference>
<accession>A0A7J7CQX0</accession>
<dbReference type="AlphaFoldDB" id="A0A7J7CQX0"/>
<dbReference type="SUPFAM" id="SSF52172">
    <property type="entry name" value="CheY-like"/>
    <property type="match status" value="1"/>
</dbReference>
<organism evidence="6 7">
    <name type="scientific">Tripterygium wilfordii</name>
    <name type="common">Thunder God vine</name>
    <dbReference type="NCBI Taxonomy" id="458696"/>
    <lineage>
        <taxon>Eukaryota</taxon>
        <taxon>Viridiplantae</taxon>
        <taxon>Streptophyta</taxon>
        <taxon>Embryophyta</taxon>
        <taxon>Tracheophyta</taxon>
        <taxon>Spermatophyta</taxon>
        <taxon>Magnoliopsida</taxon>
        <taxon>eudicotyledons</taxon>
        <taxon>Gunneridae</taxon>
        <taxon>Pentapetalae</taxon>
        <taxon>rosids</taxon>
        <taxon>fabids</taxon>
        <taxon>Celastrales</taxon>
        <taxon>Celastraceae</taxon>
        <taxon>Tripterygium</taxon>
    </lineage>
</organism>
<dbReference type="CDD" id="cd17581">
    <property type="entry name" value="REC_typeA_ARR"/>
    <property type="match status" value="1"/>
</dbReference>
<keyword evidence="7" id="KW-1185">Reference proteome</keyword>
<dbReference type="GO" id="GO:0016301">
    <property type="term" value="F:kinase activity"/>
    <property type="evidence" value="ECO:0007669"/>
    <property type="project" value="UniProtKB-KW"/>
</dbReference>
<dbReference type="InterPro" id="IPR001789">
    <property type="entry name" value="Sig_transdc_resp-reg_receiver"/>
</dbReference>
<evidence type="ECO:0000256" key="4">
    <source>
        <dbReference type="PROSITE-ProRule" id="PRU00169"/>
    </source>
</evidence>
<dbReference type="EMBL" id="JAAARO010000014">
    <property type="protein sequence ID" value="KAF5736502.1"/>
    <property type="molecule type" value="Genomic_DNA"/>
</dbReference>
<feature type="domain" description="Response regulatory" evidence="5">
    <location>
        <begin position="268"/>
        <end position="397"/>
    </location>
</feature>
<dbReference type="Proteomes" id="UP000593562">
    <property type="component" value="Unassembled WGS sequence"/>
</dbReference>
<evidence type="ECO:0000256" key="2">
    <source>
        <dbReference type="ARBA" id="ARBA00023015"/>
    </source>
</evidence>
<sequence>MGSSLCRQLSLDPVREILLWDLVENDIKGVYRKVLKSSGNEDALKYNDELKPFTCEILIDDVDDHVMIQFQIDISGACAPNDDHTVVEPLLPPEGAKVGGRCFIFWNAKRNNFGRESSFELVFPSFSGLTTTLQSTKLGNSVRTRPSFRGNLPIHEFYTLCLLGCGSLGRRYKLAPRMPGFITLCQWRVYVYVSDVLNKRIDGKPEDVLNPRKEQLEKIAPALLLFLLLPEGLLFTLAFFELLLGRGGVMSGSSSKEKVVMDNGNVPHVLAVDDNLVDRKLVERLLKSSSCKVTTAENGLRALEYLGLGGDEQNTLDGNNASKVNLIITDYCMPGMTGYELLKKIKESQITKEVPVVIVSSENVPTRINQCLEEGAQMFMLKPLKKSDVKKLRCHLMNCRS</sequence>
<evidence type="ECO:0000313" key="7">
    <source>
        <dbReference type="Proteomes" id="UP000593562"/>
    </source>
</evidence>
<gene>
    <name evidence="6" type="ORF">HS088_TW14G00645</name>
</gene>
<keyword evidence="3" id="KW-0804">Transcription</keyword>
<dbReference type="GO" id="GO:0009736">
    <property type="term" value="P:cytokinin-activated signaling pathway"/>
    <property type="evidence" value="ECO:0007669"/>
    <property type="project" value="InterPro"/>
</dbReference>
<dbReference type="Gene3D" id="3.40.50.2300">
    <property type="match status" value="1"/>
</dbReference>
<keyword evidence="2" id="KW-0805">Transcription regulation</keyword>
<dbReference type="InterPro" id="IPR045279">
    <property type="entry name" value="ARR-like"/>
</dbReference>
<comment type="caution">
    <text evidence="6">The sequence shown here is derived from an EMBL/GenBank/DDBJ whole genome shotgun (WGS) entry which is preliminary data.</text>
</comment>
<dbReference type="GO" id="GO:0000160">
    <property type="term" value="P:phosphorelay signal transduction system"/>
    <property type="evidence" value="ECO:0007669"/>
    <property type="project" value="UniProtKB-KW"/>
</dbReference>
<keyword evidence="1" id="KW-0902">Two-component regulatory system</keyword>
<evidence type="ECO:0000313" key="6">
    <source>
        <dbReference type="EMBL" id="KAF5736502.1"/>
    </source>
</evidence>
<keyword evidence="4" id="KW-0597">Phosphoprotein</keyword>
<keyword evidence="6" id="KW-0418">Kinase</keyword>
<protein>
    <submittedName>
        <fullName evidence="6">Putative two-component system sensor histidine kinase/response regulator</fullName>
    </submittedName>
</protein>
<dbReference type="PROSITE" id="PS50110">
    <property type="entry name" value="RESPONSE_REGULATORY"/>
    <property type="match status" value="1"/>
</dbReference>
<dbReference type="SMART" id="SM00448">
    <property type="entry name" value="REC"/>
    <property type="match status" value="1"/>
</dbReference>
<dbReference type="PANTHER" id="PTHR43874">
    <property type="entry name" value="TWO-COMPONENT RESPONSE REGULATOR"/>
    <property type="match status" value="1"/>
</dbReference>
<reference evidence="6 7" key="1">
    <citation type="journal article" date="2020" name="Nat. Commun.">
        <title>Genome of Tripterygium wilfordii and identification of cytochrome P450 involved in triptolide biosynthesis.</title>
        <authorList>
            <person name="Tu L."/>
            <person name="Su P."/>
            <person name="Zhang Z."/>
            <person name="Gao L."/>
            <person name="Wang J."/>
            <person name="Hu T."/>
            <person name="Zhou J."/>
            <person name="Zhang Y."/>
            <person name="Zhao Y."/>
            <person name="Liu Y."/>
            <person name="Song Y."/>
            <person name="Tong Y."/>
            <person name="Lu Y."/>
            <person name="Yang J."/>
            <person name="Xu C."/>
            <person name="Jia M."/>
            <person name="Peters R.J."/>
            <person name="Huang L."/>
            <person name="Gao W."/>
        </authorList>
    </citation>
    <scope>NUCLEOTIDE SEQUENCE [LARGE SCALE GENOMIC DNA]</scope>
    <source>
        <strain evidence="7">cv. XIE 37</strain>
        <tissue evidence="6">Leaf</tissue>
    </source>
</reference>
<evidence type="ECO:0000256" key="1">
    <source>
        <dbReference type="ARBA" id="ARBA00023012"/>
    </source>
</evidence>
<evidence type="ECO:0000259" key="5">
    <source>
        <dbReference type="PROSITE" id="PS50110"/>
    </source>
</evidence>
<keyword evidence="6" id="KW-0808">Transferase</keyword>
<feature type="modified residue" description="4-aspartylphosphate" evidence="4">
    <location>
        <position position="330"/>
    </location>
</feature>
<evidence type="ECO:0000256" key="3">
    <source>
        <dbReference type="ARBA" id="ARBA00023163"/>
    </source>
</evidence>
<dbReference type="Pfam" id="PF00072">
    <property type="entry name" value="Response_reg"/>
    <property type="match status" value="1"/>
</dbReference>
<name>A0A7J7CQX0_TRIWF</name>
<dbReference type="PANTHER" id="PTHR43874:SF99">
    <property type="entry name" value="TWO-COMPONENT RESPONSE REGULATOR ARR16"/>
    <property type="match status" value="1"/>
</dbReference>
<dbReference type="InParanoid" id="A0A7J7CQX0"/>
<proteinExistence type="predicted"/>